<sequence length="134" mass="13997">MVKPALGYFPTSLSLPYRFRYLPTPEPPANLLAKIQAKMAPNTRSTSKSGVSDNSTVTATIPPGSSSTGSTSNGTVIPEDDDVAKEETQPLHTVSSPSSSSSSDVSDSSDSDSDAIPYQLSTVKNRMGNDGNAE</sequence>
<feature type="region of interest" description="Disordered" evidence="1">
    <location>
        <begin position="35"/>
        <end position="134"/>
    </location>
</feature>
<organism evidence="2 3">
    <name type="scientific">Candolleomyces aberdarensis</name>
    <dbReference type="NCBI Taxonomy" id="2316362"/>
    <lineage>
        <taxon>Eukaryota</taxon>
        <taxon>Fungi</taxon>
        <taxon>Dikarya</taxon>
        <taxon>Basidiomycota</taxon>
        <taxon>Agaricomycotina</taxon>
        <taxon>Agaricomycetes</taxon>
        <taxon>Agaricomycetidae</taxon>
        <taxon>Agaricales</taxon>
        <taxon>Agaricineae</taxon>
        <taxon>Psathyrellaceae</taxon>
        <taxon>Candolleomyces</taxon>
    </lineage>
</organism>
<name>A0A4Q2CYT6_9AGAR</name>
<protein>
    <submittedName>
        <fullName evidence="2">Uncharacterized protein</fullName>
    </submittedName>
</protein>
<evidence type="ECO:0000256" key="1">
    <source>
        <dbReference type="SAM" id="MobiDB-lite"/>
    </source>
</evidence>
<feature type="compositionally biased region" description="Low complexity" evidence="1">
    <location>
        <begin position="95"/>
        <end position="106"/>
    </location>
</feature>
<dbReference type="EMBL" id="SDEE01002082">
    <property type="protein sequence ID" value="RXW11286.1"/>
    <property type="molecule type" value="Genomic_DNA"/>
</dbReference>
<accession>A0A4Q2CYT6</accession>
<feature type="compositionally biased region" description="Polar residues" evidence="1">
    <location>
        <begin position="42"/>
        <end position="59"/>
    </location>
</feature>
<dbReference type="AlphaFoldDB" id="A0A4Q2CYT6"/>
<evidence type="ECO:0000313" key="2">
    <source>
        <dbReference type="EMBL" id="RXW11286.1"/>
    </source>
</evidence>
<feature type="compositionally biased region" description="Low complexity" evidence="1">
    <location>
        <begin position="64"/>
        <end position="75"/>
    </location>
</feature>
<evidence type="ECO:0000313" key="3">
    <source>
        <dbReference type="Proteomes" id="UP000290288"/>
    </source>
</evidence>
<reference evidence="2 3" key="1">
    <citation type="submission" date="2019-01" db="EMBL/GenBank/DDBJ databases">
        <title>Draft genome sequence of Psathyrella aberdarensis IHI B618.</title>
        <authorList>
            <person name="Buettner E."/>
            <person name="Kellner H."/>
        </authorList>
    </citation>
    <scope>NUCLEOTIDE SEQUENCE [LARGE SCALE GENOMIC DNA]</scope>
    <source>
        <strain evidence="2 3">IHI B618</strain>
    </source>
</reference>
<dbReference type="Proteomes" id="UP000290288">
    <property type="component" value="Unassembled WGS sequence"/>
</dbReference>
<proteinExistence type="predicted"/>
<gene>
    <name evidence="2" type="ORF">EST38_g14569</name>
</gene>
<keyword evidence="3" id="KW-1185">Reference proteome</keyword>
<comment type="caution">
    <text evidence="2">The sequence shown here is derived from an EMBL/GenBank/DDBJ whole genome shotgun (WGS) entry which is preliminary data.</text>
</comment>
<feature type="non-terminal residue" evidence="2">
    <location>
        <position position="134"/>
    </location>
</feature>